<evidence type="ECO:0000256" key="6">
    <source>
        <dbReference type="ARBA" id="ARBA00023236"/>
    </source>
</evidence>
<evidence type="ECO:0000259" key="9">
    <source>
        <dbReference type="PROSITE" id="PS50164"/>
    </source>
</evidence>
<dbReference type="InterPro" id="IPR003583">
    <property type="entry name" value="Hlx-hairpin-Hlx_DNA-bd_motif"/>
</dbReference>
<evidence type="ECO:0000313" key="12">
    <source>
        <dbReference type="Proteomes" id="UP000320791"/>
    </source>
</evidence>
<name>A0A5C5UCC1_9CORY</name>
<dbReference type="OrthoDB" id="9804933at2"/>
<evidence type="ECO:0000256" key="2">
    <source>
        <dbReference type="ARBA" id="ARBA00022763"/>
    </source>
</evidence>
<dbReference type="Gene3D" id="4.10.860.10">
    <property type="entry name" value="UVR domain"/>
    <property type="match status" value="1"/>
</dbReference>
<evidence type="ECO:0000256" key="5">
    <source>
        <dbReference type="ARBA" id="ARBA00023204"/>
    </source>
</evidence>
<dbReference type="InterPro" id="IPR001943">
    <property type="entry name" value="UVR_dom"/>
</dbReference>
<dbReference type="Gene3D" id="3.40.1440.10">
    <property type="entry name" value="GIY-YIG endonuclease"/>
    <property type="match status" value="1"/>
</dbReference>
<dbReference type="Pfam" id="PF08459">
    <property type="entry name" value="UvrC_RNaseH_dom"/>
    <property type="match status" value="1"/>
</dbReference>
<dbReference type="Pfam" id="PF01541">
    <property type="entry name" value="GIY-YIG"/>
    <property type="match status" value="1"/>
</dbReference>
<dbReference type="PANTHER" id="PTHR30562:SF1">
    <property type="entry name" value="UVRABC SYSTEM PROTEIN C"/>
    <property type="match status" value="1"/>
</dbReference>
<gene>
    <name evidence="7 11" type="primary">uvrC</name>
    <name evidence="11" type="ORF">FRX94_08990</name>
</gene>
<comment type="similarity">
    <text evidence="7">Belongs to the UvrC family.</text>
</comment>
<dbReference type="GO" id="GO:0005737">
    <property type="term" value="C:cytoplasm"/>
    <property type="evidence" value="ECO:0007669"/>
    <property type="project" value="UniProtKB-SubCell"/>
</dbReference>
<comment type="function">
    <text evidence="7">The UvrABC repair system catalyzes the recognition and processing of DNA lesions. UvrC both incises the 5' and 3' sides of the lesion. The N-terminal half is responsible for the 3' incision and the C-terminal half is responsible for the 5' incision.</text>
</comment>
<dbReference type="Pfam" id="PF22920">
    <property type="entry name" value="UvrC_RNaseH"/>
    <property type="match status" value="1"/>
</dbReference>
<dbReference type="SUPFAM" id="SSF47781">
    <property type="entry name" value="RuvA domain 2-like"/>
    <property type="match status" value="1"/>
</dbReference>
<dbReference type="NCBIfam" id="NF001824">
    <property type="entry name" value="PRK00558.1-5"/>
    <property type="match status" value="1"/>
</dbReference>
<keyword evidence="12" id="KW-1185">Reference proteome</keyword>
<dbReference type="Pfam" id="PF02151">
    <property type="entry name" value="UVR"/>
    <property type="match status" value="1"/>
</dbReference>
<dbReference type="Pfam" id="PF14520">
    <property type="entry name" value="HHH_5"/>
    <property type="match status" value="1"/>
</dbReference>
<keyword evidence="6 7" id="KW-0742">SOS response</keyword>
<dbReference type="Gene3D" id="1.10.150.20">
    <property type="entry name" value="5' to 3' exonuclease, C-terminal subdomain"/>
    <property type="match status" value="1"/>
</dbReference>
<feature type="domain" description="GIY-YIG" evidence="9">
    <location>
        <begin position="16"/>
        <end position="95"/>
    </location>
</feature>
<dbReference type="InterPro" id="IPR004791">
    <property type="entry name" value="UvrC"/>
</dbReference>
<dbReference type="RefSeq" id="WP_146324795.1">
    <property type="nucleotide sequence ID" value="NZ_BAABLR010000026.1"/>
</dbReference>
<dbReference type="SUPFAM" id="SSF82771">
    <property type="entry name" value="GIY-YIG endonuclease"/>
    <property type="match status" value="1"/>
</dbReference>
<dbReference type="FunFam" id="3.40.1440.10:FF:000001">
    <property type="entry name" value="UvrABC system protein C"/>
    <property type="match status" value="1"/>
</dbReference>
<dbReference type="EMBL" id="VOHM01000020">
    <property type="protein sequence ID" value="TWT24001.1"/>
    <property type="molecule type" value="Genomic_DNA"/>
</dbReference>
<keyword evidence="3 7" id="KW-0228">DNA excision</keyword>
<protein>
    <recommendedName>
        <fullName evidence="7">UvrABC system protein C</fullName>
        <shortName evidence="7">Protein UvrC</shortName>
    </recommendedName>
    <alternativeName>
        <fullName evidence="7">Excinuclease ABC subunit C</fullName>
    </alternativeName>
</protein>
<dbReference type="GO" id="GO:0003677">
    <property type="term" value="F:DNA binding"/>
    <property type="evidence" value="ECO:0007669"/>
    <property type="project" value="UniProtKB-UniRule"/>
</dbReference>
<dbReference type="HAMAP" id="MF_00203">
    <property type="entry name" value="UvrC"/>
    <property type="match status" value="1"/>
</dbReference>
<dbReference type="GO" id="GO:0009432">
    <property type="term" value="P:SOS response"/>
    <property type="evidence" value="ECO:0007669"/>
    <property type="project" value="UniProtKB-UniRule"/>
</dbReference>
<dbReference type="InterPro" id="IPR036876">
    <property type="entry name" value="UVR_dom_sf"/>
</dbReference>
<dbReference type="InterPro" id="IPR000305">
    <property type="entry name" value="GIY-YIG_endonuc"/>
</dbReference>
<dbReference type="SMART" id="SM00278">
    <property type="entry name" value="HhH1"/>
    <property type="match status" value="2"/>
</dbReference>
<dbReference type="PANTHER" id="PTHR30562">
    <property type="entry name" value="UVRC/OXIDOREDUCTASE"/>
    <property type="match status" value="1"/>
</dbReference>
<keyword evidence="2 7" id="KW-0227">DNA damage</keyword>
<dbReference type="InterPro" id="IPR047296">
    <property type="entry name" value="GIY-YIG_UvrC_Cho"/>
</dbReference>
<dbReference type="Gene3D" id="3.30.420.340">
    <property type="entry name" value="UvrC, RNAse H endonuclease domain"/>
    <property type="match status" value="1"/>
</dbReference>
<evidence type="ECO:0000259" key="8">
    <source>
        <dbReference type="PROSITE" id="PS50151"/>
    </source>
</evidence>
<dbReference type="PROSITE" id="PS50165">
    <property type="entry name" value="UVRC"/>
    <property type="match status" value="1"/>
</dbReference>
<dbReference type="InterPro" id="IPR035901">
    <property type="entry name" value="GIY-YIG_endonuc_sf"/>
</dbReference>
<dbReference type="AlphaFoldDB" id="A0A5C5UCC1"/>
<dbReference type="GO" id="GO:0006289">
    <property type="term" value="P:nucleotide-excision repair"/>
    <property type="evidence" value="ECO:0007669"/>
    <property type="project" value="UniProtKB-UniRule"/>
</dbReference>
<comment type="subcellular location">
    <subcellularLocation>
        <location evidence="7">Cytoplasm</location>
    </subcellularLocation>
</comment>
<evidence type="ECO:0000256" key="1">
    <source>
        <dbReference type="ARBA" id="ARBA00022490"/>
    </source>
</evidence>
<proteinExistence type="inferred from homology"/>
<sequence length="645" mass="72396">MADPATYRPAPGTVPPEPGVYTFQDSDGRVIYVGKAKNLRARLSNYFQDLTQLHPRTRTMVTTANRVDWTVVSSEVEALQLEYTWIKRFDPRFNVKYRDDKSYPMLAVSIGSEYPRAFVYRGARRRGVRYFGPYSHAWAIRETLDLITRVFPIRTCSQGVFRRHQQLGRPCLLGYIDKCCAPCVGKVTAEEHRELVADFCSFMAGHTDAVVKQLTAEMHAAADELDFERAARLRDDLEAITKVMERQAVVLGDGTDADIIATATDDLEAAVHIFHIRGGRIRGQRGWVVENTGSLPQMLQDFLLQFYGDASEHAAAVAASTSEANISPIPREVLVPERPADAANLEAWLTQLRGSKVQIRVPQRGDKRDLAQTVERNAQEALKQHKLKRVGDLTARSAALQELQETLLLDQPVLRIECTDVSHIQGTDVVASLVVFEDGLPKKSDYRRYKIRDAAGDGHSNDVASIAEVVRRRFQRYHEDRLAVPDAEAFTDEPTKQRFAYPPQLFIVDGGLPQVNAAQQVFDELGIVDVTLIGLAKRLEEVWLPGEEDPLILSRTSPALFLLQQLRDEAHRFAITFHRQQRSQRMRASALDSVKGLGAARRQELVKHFGSVAQLKQASVEDIVQVKGFGPKLAQSVFEALHPEE</sequence>
<dbReference type="InterPro" id="IPR038476">
    <property type="entry name" value="UvrC_RNase_H_dom_sf"/>
</dbReference>
<evidence type="ECO:0000313" key="11">
    <source>
        <dbReference type="EMBL" id="TWT24001.1"/>
    </source>
</evidence>
<keyword evidence="4 7" id="KW-0267">Excision nuclease</keyword>
<comment type="subunit">
    <text evidence="7">Interacts with UvrB in an incision complex.</text>
</comment>
<evidence type="ECO:0000256" key="7">
    <source>
        <dbReference type="HAMAP-Rule" id="MF_00203"/>
    </source>
</evidence>
<organism evidence="11 12">
    <name type="scientific">Corynebacterium canis</name>
    <dbReference type="NCBI Taxonomy" id="679663"/>
    <lineage>
        <taxon>Bacteria</taxon>
        <taxon>Bacillati</taxon>
        <taxon>Actinomycetota</taxon>
        <taxon>Actinomycetes</taxon>
        <taxon>Mycobacteriales</taxon>
        <taxon>Corynebacteriaceae</taxon>
        <taxon>Corynebacterium</taxon>
    </lineage>
</organism>
<comment type="caution">
    <text evidence="11">The sequence shown here is derived from an EMBL/GenBank/DDBJ whole genome shotgun (WGS) entry which is preliminary data.</text>
</comment>
<dbReference type="GO" id="GO:0009380">
    <property type="term" value="C:excinuclease repair complex"/>
    <property type="evidence" value="ECO:0007669"/>
    <property type="project" value="InterPro"/>
</dbReference>
<evidence type="ECO:0000259" key="10">
    <source>
        <dbReference type="PROSITE" id="PS50165"/>
    </source>
</evidence>
<dbReference type="InterPro" id="IPR050066">
    <property type="entry name" value="UvrABC_protein_C"/>
</dbReference>
<dbReference type="PROSITE" id="PS50151">
    <property type="entry name" value="UVR"/>
    <property type="match status" value="1"/>
</dbReference>
<keyword evidence="5 7" id="KW-0234">DNA repair</keyword>
<feature type="domain" description="UVR" evidence="8">
    <location>
        <begin position="208"/>
        <end position="243"/>
    </location>
</feature>
<accession>A0A5C5UCC1</accession>
<dbReference type="PROSITE" id="PS50164">
    <property type="entry name" value="GIY_YIG"/>
    <property type="match status" value="1"/>
</dbReference>
<feature type="domain" description="UvrC family homology region profile" evidence="10">
    <location>
        <begin position="259"/>
        <end position="522"/>
    </location>
</feature>
<dbReference type="FunFam" id="3.30.420.340:FF:000003">
    <property type="entry name" value="UvrABC system protein C"/>
    <property type="match status" value="1"/>
</dbReference>
<reference evidence="11 12" key="1">
    <citation type="submission" date="2019-08" db="EMBL/GenBank/DDBJ databases">
        <authorList>
            <person name="Lei W."/>
        </authorList>
    </citation>
    <scope>NUCLEOTIDE SEQUENCE [LARGE SCALE GENOMIC DNA]</scope>
    <source>
        <strain evidence="11 12">CCUG 58627</strain>
    </source>
</reference>
<evidence type="ECO:0000256" key="4">
    <source>
        <dbReference type="ARBA" id="ARBA00022881"/>
    </source>
</evidence>
<dbReference type="SUPFAM" id="SSF46600">
    <property type="entry name" value="C-terminal UvrC-binding domain of UvrB"/>
    <property type="match status" value="1"/>
</dbReference>
<dbReference type="InterPro" id="IPR010994">
    <property type="entry name" value="RuvA_2-like"/>
</dbReference>
<evidence type="ECO:0000256" key="3">
    <source>
        <dbReference type="ARBA" id="ARBA00022769"/>
    </source>
</evidence>
<dbReference type="Proteomes" id="UP000320791">
    <property type="component" value="Unassembled WGS sequence"/>
</dbReference>
<keyword evidence="1 7" id="KW-0963">Cytoplasm</keyword>
<dbReference type="InterPro" id="IPR001162">
    <property type="entry name" value="UvrC_RNase_H_dom"/>
</dbReference>
<dbReference type="NCBIfam" id="TIGR00194">
    <property type="entry name" value="uvrC"/>
    <property type="match status" value="1"/>
</dbReference>
<dbReference type="SMART" id="SM00465">
    <property type="entry name" value="GIYc"/>
    <property type="match status" value="1"/>
</dbReference>
<dbReference type="CDD" id="cd10434">
    <property type="entry name" value="GIY-YIG_UvrC_Cho"/>
    <property type="match status" value="1"/>
</dbReference>
<dbReference type="GO" id="GO:0009381">
    <property type="term" value="F:excinuclease ABC activity"/>
    <property type="evidence" value="ECO:0007669"/>
    <property type="project" value="UniProtKB-UniRule"/>
</dbReference>